<evidence type="ECO:0000313" key="1">
    <source>
        <dbReference type="EMBL" id="SCD20328.1"/>
    </source>
</evidence>
<evidence type="ECO:0000313" key="2">
    <source>
        <dbReference type="Proteomes" id="UP000187464"/>
    </source>
</evidence>
<protein>
    <submittedName>
        <fullName evidence="1">Uncharacterized protein</fullName>
    </submittedName>
</protein>
<gene>
    <name evidence="1" type="ORF">PSM36_1507</name>
</gene>
<accession>A0A1R3T4W2</accession>
<keyword evidence="2" id="KW-1185">Reference proteome</keyword>
<reference evidence="1 2" key="1">
    <citation type="submission" date="2016-08" db="EMBL/GenBank/DDBJ databases">
        <authorList>
            <person name="Seilhamer J.J."/>
        </authorList>
    </citation>
    <scope>NUCLEOTIDE SEQUENCE [LARGE SCALE GENOMIC DNA]</scope>
    <source>
        <strain evidence="1">M3/6</strain>
    </source>
</reference>
<organism evidence="1 2">
    <name type="scientific">Proteiniphilum saccharofermentans</name>
    <dbReference type="NCBI Taxonomy" id="1642647"/>
    <lineage>
        <taxon>Bacteria</taxon>
        <taxon>Pseudomonadati</taxon>
        <taxon>Bacteroidota</taxon>
        <taxon>Bacteroidia</taxon>
        <taxon>Bacteroidales</taxon>
        <taxon>Dysgonomonadaceae</taxon>
        <taxon>Proteiniphilum</taxon>
    </lineage>
</organism>
<dbReference type="Proteomes" id="UP000187464">
    <property type="component" value="Chromosome I"/>
</dbReference>
<sequence length="93" mass="11098">MKIITTREIVRETKTYFELAEKERIAVKRGRKYVNLIVTDDPDTKFVSEDWINEFMSIPAEYRINPFDVSPSGDLFFADKRNIEKIEKDCRIY</sequence>
<dbReference type="KEGG" id="psac:PSM36_1507"/>
<proteinExistence type="predicted"/>
<name>A0A1R3T4W2_9BACT</name>
<dbReference type="RefSeq" id="WP_076930319.1">
    <property type="nucleotide sequence ID" value="NZ_LT605205.1"/>
</dbReference>
<dbReference type="EMBL" id="LT605205">
    <property type="protein sequence ID" value="SCD20328.1"/>
    <property type="molecule type" value="Genomic_DNA"/>
</dbReference>
<dbReference type="AlphaFoldDB" id="A0A1R3T4W2"/>